<evidence type="ECO:0000313" key="2">
    <source>
        <dbReference type="EMBL" id="QLG72737.1"/>
    </source>
</evidence>
<reference evidence="2 3" key="1">
    <citation type="submission" date="2020-07" db="EMBL/GenBank/DDBJ databases">
        <title>The yeast mating-type switching endonuclease HO is a domesticated member of an unorthodox homing genetic element family.</title>
        <authorList>
            <person name="Coughlan A.Y."/>
            <person name="Lombardi L."/>
            <person name="Braun-Galleani S."/>
            <person name="Martos A.R."/>
            <person name="Galeote V."/>
            <person name="Bigey F."/>
            <person name="Dequin S."/>
            <person name="Byrne K.P."/>
            <person name="Wolfe K.H."/>
        </authorList>
    </citation>
    <scope>NUCLEOTIDE SEQUENCE [LARGE SCALE GENOMIC DNA]</scope>
    <source>
        <strain evidence="2 3">NRRL Y-6702</strain>
    </source>
</reference>
<dbReference type="InterPro" id="IPR003959">
    <property type="entry name" value="ATPase_AAA_core"/>
</dbReference>
<dbReference type="PANTHER" id="PTHR23389">
    <property type="entry name" value="CHROMOSOME TRANSMISSION FIDELITY FACTOR 18"/>
    <property type="match status" value="1"/>
</dbReference>
<dbReference type="Gene3D" id="3.40.50.300">
    <property type="entry name" value="P-loop containing nucleotide triphosphate hydrolases"/>
    <property type="match status" value="1"/>
</dbReference>
<dbReference type="OrthoDB" id="10064318at2759"/>
<dbReference type="InterPro" id="IPR027417">
    <property type="entry name" value="P-loop_NTPase"/>
</dbReference>
<sequence>MSHAVSLTELLDGNSKKKKLERLIVNPDEPLISGDELHSDNSGLQDEDIDASSMVISEDILPPVKKTSSQTLAEKEPQSVQDFLMSRKNKRKVEPIDDLDNTVIISSDIEETSQDGVFVDNVEFYEKSSSKQMPSKVSYPANFKTTRLKDLFKDLKQAPSKPIELNSATVTRTLDRDGISKKKRKTCSKPTSIEAPFPSKQLIEPDNDNIKYRKLHISCKKRNLTDQSTSNFESFEYELLTAKENKQHNKMFTKISTNNEKHASLWTRLMKPKSINDVLLDKSLKSNVSAWISQAFMKLKRPTTRHKLLKRQRVEDKTPLDDFIVNDETDEDATGIREFVPIMILFGEGIGKNTLIEVIMKQLGGHVYEIDTSSNRSKKNIFDSLKEFSTSHYVKGKGAKGVILFDDVDVLFKEHDKFFWQAVERVLLGSRRPILLLCRDLNYIPYSIVRLAADEGALFHAKKVSSQTVIRFLQRYCQRLGLDISVPILELLVNSNNNDIRKCLMELQFICTFPGGFSAQSDEKRDFDPGDLNKAALYADSISSCNILLTKTEWMSSIAQHDDLTLMSPQVVAKYNNFSEDQEKLRNDYLIDYRLHLLNKINHRMLPFELNIAKEINSTLKKIYPLFEVRHLNTQKSFNNICRAAISYLSTRIDFQQQGTEVQARRTRNSKKYQEILDSFDGKYAQTSTEENIKHDFAVSVSKNIKEQVYPFAYEIAKSDALSKEKNKQVFLDASKGVAKDQYDELVYKLLAHGAMKPIWFKGNPKLVIDN</sequence>
<dbReference type="GeneID" id="59236461"/>
<dbReference type="RefSeq" id="XP_037144465.1">
    <property type="nucleotide sequence ID" value="XM_037288570.1"/>
</dbReference>
<dbReference type="Proteomes" id="UP000509704">
    <property type="component" value="Chromosome 4"/>
</dbReference>
<accession>A0A7H9B2M3</accession>
<dbReference type="GO" id="GO:0003677">
    <property type="term" value="F:DNA binding"/>
    <property type="evidence" value="ECO:0007669"/>
    <property type="project" value="TreeGrafter"/>
</dbReference>
<name>A0A7H9B2M3_ZYGMR</name>
<keyword evidence="3" id="KW-1185">Reference proteome</keyword>
<gene>
    <name evidence="2" type="ORF">HG535_0D04460</name>
</gene>
<evidence type="ECO:0000259" key="1">
    <source>
        <dbReference type="Pfam" id="PF00004"/>
    </source>
</evidence>
<dbReference type="KEGG" id="zmk:HG535_0D04460"/>
<protein>
    <recommendedName>
        <fullName evidence="1">ATPase AAA-type core domain-containing protein</fullName>
    </recommendedName>
</protein>
<feature type="domain" description="ATPase AAA-type core" evidence="1">
    <location>
        <begin position="347"/>
        <end position="415"/>
    </location>
</feature>
<dbReference type="AlphaFoldDB" id="A0A7H9B2M3"/>
<dbReference type="EMBL" id="CP058607">
    <property type="protein sequence ID" value="QLG72737.1"/>
    <property type="molecule type" value="Genomic_DNA"/>
</dbReference>
<organism evidence="2 3">
    <name type="scientific">Zygotorulaspora mrakii</name>
    <name type="common">Zygosaccharomyces mrakii</name>
    <dbReference type="NCBI Taxonomy" id="42260"/>
    <lineage>
        <taxon>Eukaryota</taxon>
        <taxon>Fungi</taxon>
        <taxon>Dikarya</taxon>
        <taxon>Ascomycota</taxon>
        <taxon>Saccharomycotina</taxon>
        <taxon>Saccharomycetes</taxon>
        <taxon>Saccharomycetales</taxon>
        <taxon>Saccharomycetaceae</taxon>
        <taxon>Zygotorulaspora</taxon>
    </lineage>
</organism>
<dbReference type="SUPFAM" id="SSF52540">
    <property type="entry name" value="P-loop containing nucleoside triphosphate hydrolases"/>
    <property type="match status" value="1"/>
</dbReference>
<dbReference type="GO" id="GO:0005634">
    <property type="term" value="C:nucleus"/>
    <property type="evidence" value="ECO:0007669"/>
    <property type="project" value="TreeGrafter"/>
</dbReference>
<dbReference type="Pfam" id="PF00004">
    <property type="entry name" value="AAA"/>
    <property type="match status" value="1"/>
</dbReference>
<dbReference type="GO" id="GO:0016887">
    <property type="term" value="F:ATP hydrolysis activity"/>
    <property type="evidence" value="ECO:0007669"/>
    <property type="project" value="InterPro"/>
</dbReference>
<dbReference type="GO" id="GO:0005524">
    <property type="term" value="F:ATP binding"/>
    <property type="evidence" value="ECO:0007669"/>
    <property type="project" value="InterPro"/>
</dbReference>
<proteinExistence type="predicted"/>
<evidence type="ECO:0000313" key="3">
    <source>
        <dbReference type="Proteomes" id="UP000509704"/>
    </source>
</evidence>
<dbReference type="PANTHER" id="PTHR23389:SF11">
    <property type="entry name" value="TELOMERE LENGTH REGULATION PROTEIN ELG1"/>
    <property type="match status" value="1"/>
</dbReference>